<comment type="caution">
    <text evidence="6">The sequence shown here is derived from an EMBL/GenBank/DDBJ whole genome shotgun (WGS) entry which is preliminary data.</text>
</comment>
<dbReference type="InterPro" id="IPR003594">
    <property type="entry name" value="HATPase_dom"/>
</dbReference>
<keyword evidence="2" id="KW-0418">Kinase</keyword>
<dbReference type="Pfam" id="PF02518">
    <property type="entry name" value="HATPase_c"/>
    <property type="match status" value="1"/>
</dbReference>
<keyword evidence="4" id="KW-0175">Coiled coil</keyword>
<dbReference type="InterPro" id="IPR011712">
    <property type="entry name" value="Sig_transdc_His_kin_sub3_dim/P"/>
</dbReference>
<name>A0ABP9PVP5_9PSEU</name>
<dbReference type="Proteomes" id="UP001428817">
    <property type="component" value="Unassembled WGS sequence"/>
</dbReference>
<dbReference type="Gene3D" id="3.30.565.10">
    <property type="entry name" value="Histidine kinase-like ATPase, C-terminal domain"/>
    <property type="match status" value="1"/>
</dbReference>
<keyword evidence="7" id="KW-1185">Reference proteome</keyword>
<dbReference type="RefSeq" id="WP_185066607.1">
    <property type="nucleotide sequence ID" value="NZ_BAABJP010000007.1"/>
</dbReference>
<keyword evidence="1" id="KW-0808">Transferase</keyword>
<dbReference type="SUPFAM" id="SSF55874">
    <property type="entry name" value="ATPase domain of HSP90 chaperone/DNA topoisomerase II/histidine kinase"/>
    <property type="match status" value="1"/>
</dbReference>
<feature type="coiled-coil region" evidence="4">
    <location>
        <begin position="75"/>
        <end position="102"/>
    </location>
</feature>
<organism evidence="6 7">
    <name type="scientific">Pseudonocardia eucalypti</name>
    <dbReference type="NCBI Taxonomy" id="648755"/>
    <lineage>
        <taxon>Bacteria</taxon>
        <taxon>Bacillati</taxon>
        <taxon>Actinomycetota</taxon>
        <taxon>Actinomycetes</taxon>
        <taxon>Pseudonocardiales</taxon>
        <taxon>Pseudonocardiaceae</taxon>
        <taxon>Pseudonocardia</taxon>
    </lineage>
</organism>
<dbReference type="Gene3D" id="1.20.5.1930">
    <property type="match status" value="1"/>
</dbReference>
<evidence type="ECO:0000256" key="2">
    <source>
        <dbReference type="ARBA" id="ARBA00022777"/>
    </source>
</evidence>
<accession>A0ABP9PVP5</accession>
<dbReference type="SMART" id="SM00387">
    <property type="entry name" value="HATPase_c"/>
    <property type="match status" value="1"/>
</dbReference>
<evidence type="ECO:0000256" key="4">
    <source>
        <dbReference type="SAM" id="Coils"/>
    </source>
</evidence>
<dbReference type="Pfam" id="PF07730">
    <property type="entry name" value="HisKA_3"/>
    <property type="match status" value="1"/>
</dbReference>
<dbReference type="InterPro" id="IPR050482">
    <property type="entry name" value="Sensor_HK_TwoCompSys"/>
</dbReference>
<evidence type="ECO:0000313" key="7">
    <source>
        <dbReference type="Proteomes" id="UP001428817"/>
    </source>
</evidence>
<dbReference type="PANTHER" id="PTHR24421">
    <property type="entry name" value="NITRATE/NITRITE SENSOR PROTEIN NARX-RELATED"/>
    <property type="match status" value="1"/>
</dbReference>
<proteinExistence type="predicted"/>
<evidence type="ECO:0000256" key="3">
    <source>
        <dbReference type="ARBA" id="ARBA00023012"/>
    </source>
</evidence>
<dbReference type="EMBL" id="BAABJP010000007">
    <property type="protein sequence ID" value="GAA5151783.1"/>
    <property type="molecule type" value="Genomic_DNA"/>
</dbReference>
<gene>
    <name evidence="6" type="ORF">GCM10023321_19410</name>
</gene>
<reference evidence="7" key="1">
    <citation type="journal article" date="2019" name="Int. J. Syst. Evol. Microbiol.">
        <title>The Global Catalogue of Microorganisms (GCM) 10K type strain sequencing project: providing services to taxonomists for standard genome sequencing and annotation.</title>
        <authorList>
            <consortium name="The Broad Institute Genomics Platform"/>
            <consortium name="The Broad Institute Genome Sequencing Center for Infectious Disease"/>
            <person name="Wu L."/>
            <person name="Ma J."/>
        </authorList>
    </citation>
    <scope>NUCLEOTIDE SEQUENCE [LARGE SCALE GENOMIC DNA]</scope>
    <source>
        <strain evidence="7">JCM 18303</strain>
    </source>
</reference>
<evidence type="ECO:0000259" key="5">
    <source>
        <dbReference type="SMART" id="SM00387"/>
    </source>
</evidence>
<sequence>MTALRDWAAGARTTHRASAQVVGDLQADRALDRAARRVSAERQRLASALHDHVSPLLFAMAARARRAAERPETSPDELREALRALTEELEETQRRLRGVITEASPVSPAETVPTATQRDLDDFTERTGAGTHLLLQGRAEHLPPAMERVALSCLRQALFNIERHANAGLVVVTLEYRPHLFTLVVQDDGRGLPEGFEPRAVPANGHHWGFTSMAEKVERIGGSVVLRPLDEGGTQLRVALPRWTGAQ</sequence>
<dbReference type="CDD" id="cd16917">
    <property type="entry name" value="HATPase_UhpB-NarQ-NarX-like"/>
    <property type="match status" value="1"/>
</dbReference>
<dbReference type="InterPro" id="IPR036890">
    <property type="entry name" value="HATPase_C_sf"/>
</dbReference>
<evidence type="ECO:0000313" key="6">
    <source>
        <dbReference type="EMBL" id="GAA5151783.1"/>
    </source>
</evidence>
<protein>
    <recommendedName>
        <fullName evidence="5">Histidine kinase/HSP90-like ATPase domain-containing protein</fullName>
    </recommendedName>
</protein>
<evidence type="ECO:0000256" key="1">
    <source>
        <dbReference type="ARBA" id="ARBA00022679"/>
    </source>
</evidence>
<keyword evidence="3" id="KW-0902">Two-component regulatory system</keyword>
<feature type="domain" description="Histidine kinase/HSP90-like ATPase" evidence="5">
    <location>
        <begin position="149"/>
        <end position="244"/>
    </location>
</feature>